<protein>
    <recommendedName>
        <fullName evidence="4">AA1-like domain-containing protein</fullName>
    </recommendedName>
</protein>
<dbReference type="EMBL" id="MU865963">
    <property type="protein sequence ID" value="KAK4445716.1"/>
    <property type="molecule type" value="Genomic_DNA"/>
</dbReference>
<keyword evidence="3" id="KW-1185">Reference proteome</keyword>
<dbReference type="AlphaFoldDB" id="A0AAV9GF22"/>
<reference evidence="2" key="2">
    <citation type="submission" date="2023-05" db="EMBL/GenBank/DDBJ databases">
        <authorList>
            <consortium name="Lawrence Berkeley National Laboratory"/>
            <person name="Steindorff A."/>
            <person name="Hensen N."/>
            <person name="Bonometti L."/>
            <person name="Westerberg I."/>
            <person name="Brannstrom I.O."/>
            <person name="Guillou S."/>
            <person name="Cros-Aarteil S."/>
            <person name="Calhoun S."/>
            <person name="Haridas S."/>
            <person name="Kuo A."/>
            <person name="Mondo S."/>
            <person name="Pangilinan J."/>
            <person name="Riley R."/>
            <person name="Labutti K."/>
            <person name="Andreopoulos B."/>
            <person name="Lipzen A."/>
            <person name="Chen C."/>
            <person name="Yanf M."/>
            <person name="Daum C."/>
            <person name="Ng V."/>
            <person name="Clum A."/>
            <person name="Ohm R."/>
            <person name="Martin F."/>
            <person name="Silar P."/>
            <person name="Natvig D."/>
            <person name="Lalanne C."/>
            <person name="Gautier V."/>
            <person name="Ament-Velasquez S.L."/>
            <person name="Kruys A."/>
            <person name="Hutchinson M.I."/>
            <person name="Powell A.J."/>
            <person name="Barry K."/>
            <person name="Miller A.N."/>
            <person name="Grigoriev I.V."/>
            <person name="Debuchy R."/>
            <person name="Gladieux P."/>
            <person name="Thoren M.H."/>
            <person name="Johannesson H."/>
        </authorList>
    </citation>
    <scope>NUCLEOTIDE SEQUENCE</scope>
    <source>
        <strain evidence="2">PSN243</strain>
    </source>
</reference>
<evidence type="ECO:0000313" key="3">
    <source>
        <dbReference type="Proteomes" id="UP001321760"/>
    </source>
</evidence>
<reference evidence="2" key="1">
    <citation type="journal article" date="2023" name="Mol. Phylogenet. Evol.">
        <title>Genome-scale phylogeny and comparative genomics of the fungal order Sordariales.</title>
        <authorList>
            <person name="Hensen N."/>
            <person name="Bonometti L."/>
            <person name="Westerberg I."/>
            <person name="Brannstrom I.O."/>
            <person name="Guillou S."/>
            <person name="Cros-Aarteil S."/>
            <person name="Calhoun S."/>
            <person name="Haridas S."/>
            <person name="Kuo A."/>
            <person name="Mondo S."/>
            <person name="Pangilinan J."/>
            <person name="Riley R."/>
            <person name="LaButti K."/>
            <person name="Andreopoulos B."/>
            <person name="Lipzen A."/>
            <person name="Chen C."/>
            <person name="Yan M."/>
            <person name="Daum C."/>
            <person name="Ng V."/>
            <person name="Clum A."/>
            <person name="Steindorff A."/>
            <person name="Ohm R.A."/>
            <person name="Martin F."/>
            <person name="Silar P."/>
            <person name="Natvig D.O."/>
            <person name="Lalanne C."/>
            <person name="Gautier V."/>
            <person name="Ament-Velasquez S.L."/>
            <person name="Kruys A."/>
            <person name="Hutchinson M.I."/>
            <person name="Powell A.J."/>
            <person name="Barry K."/>
            <person name="Miller A.N."/>
            <person name="Grigoriev I.V."/>
            <person name="Debuchy R."/>
            <person name="Gladieux P."/>
            <person name="Hiltunen Thoren M."/>
            <person name="Johannesson H."/>
        </authorList>
    </citation>
    <scope>NUCLEOTIDE SEQUENCE</scope>
    <source>
        <strain evidence="2">PSN243</strain>
    </source>
</reference>
<sequence length="170" mass="17778">MPLLISPFFTFLSLSLPLLTCSSPLPQTDPSPCTAYPTWSVSDFSSTAADAVGNNSGAKATFKLTNNLTSVTDEITCSLQVNYRCIINGTPSDKDLIIHLGVRAGTLTLGLDRVVAGCPGRDGPLHVIGTGELGLVCEGEGHGEVMTCTLDEADKKNIIEGAAVELAPEK</sequence>
<gene>
    <name evidence="2" type="ORF">QBC34DRAFT_428881</name>
</gene>
<dbReference type="Proteomes" id="UP001321760">
    <property type="component" value="Unassembled WGS sequence"/>
</dbReference>
<feature type="chain" id="PRO_5043877557" description="AA1-like domain-containing protein" evidence="1">
    <location>
        <begin position="23"/>
        <end position="170"/>
    </location>
</feature>
<comment type="caution">
    <text evidence="2">The sequence shown here is derived from an EMBL/GenBank/DDBJ whole genome shotgun (WGS) entry which is preliminary data.</text>
</comment>
<accession>A0AAV9GF22</accession>
<organism evidence="2 3">
    <name type="scientific">Podospora aff. communis PSN243</name>
    <dbReference type="NCBI Taxonomy" id="3040156"/>
    <lineage>
        <taxon>Eukaryota</taxon>
        <taxon>Fungi</taxon>
        <taxon>Dikarya</taxon>
        <taxon>Ascomycota</taxon>
        <taxon>Pezizomycotina</taxon>
        <taxon>Sordariomycetes</taxon>
        <taxon>Sordariomycetidae</taxon>
        <taxon>Sordariales</taxon>
        <taxon>Podosporaceae</taxon>
        <taxon>Podospora</taxon>
    </lineage>
</organism>
<proteinExistence type="predicted"/>
<keyword evidence="1" id="KW-0732">Signal</keyword>
<evidence type="ECO:0000256" key="1">
    <source>
        <dbReference type="SAM" id="SignalP"/>
    </source>
</evidence>
<evidence type="ECO:0008006" key="4">
    <source>
        <dbReference type="Google" id="ProtNLM"/>
    </source>
</evidence>
<evidence type="ECO:0000313" key="2">
    <source>
        <dbReference type="EMBL" id="KAK4445716.1"/>
    </source>
</evidence>
<name>A0AAV9GF22_9PEZI</name>
<feature type="signal peptide" evidence="1">
    <location>
        <begin position="1"/>
        <end position="22"/>
    </location>
</feature>